<keyword evidence="2" id="KW-1185">Reference proteome</keyword>
<comment type="caution">
    <text evidence="1">The sequence shown here is derived from an EMBL/GenBank/DDBJ whole genome shotgun (WGS) entry which is preliminary data.</text>
</comment>
<proteinExistence type="predicted"/>
<accession>A0ABT9I9Y8</accession>
<dbReference type="EMBL" id="JASNFN010000004">
    <property type="protein sequence ID" value="MDP5182387.1"/>
    <property type="molecule type" value="Genomic_DNA"/>
</dbReference>
<evidence type="ECO:0000313" key="2">
    <source>
        <dbReference type="Proteomes" id="UP001233673"/>
    </source>
</evidence>
<dbReference type="Proteomes" id="UP001233673">
    <property type="component" value="Unassembled WGS sequence"/>
</dbReference>
<organism evidence="1 2">
    <name type="scientific">Blastococcus carthaginiensis</name>
    <dbReference type="NCBI Taxonomy" id="3050034"/>
    <lineage>
        <taxon>Bacteria</taxon>
        <taxon>Bacillati</taxon>
        <taxon>Actinomycetota</taxon>
        <taxon>Actinomycetes</taxon>
        <taxon>Geodermatophilales</taxon>
        <taxon>Geodermatophilaceae</taxon>
        <taxon>Blastococcus</taxon>
    </lineage>
</organism>
<dbReference type="RefSeq" id="WP_305999079.1">
    <property type="nucleotide sequence ID" value="NZ_JASNFN010000004.1"/>
</dbReference>
<name>A0ABT9I9Y8_9ACTN</name>
<reference evidence="2" key="1">
    <citation type="submission" date="2023-05" db="EMBL/GenBank/DDBJ databases">
        <title>Draft genome of Pseudofrankia sp. BMG5.37.</title>
        <authorList>
            <person name="Gtari M."/>
            <person name="Ghodhbane F."/>
            <person name="Sbissi I."/>
        </authorList>
    </citation>
    <scope>NUCLEOTIDE SEQUENCE [LARGE SCALE GENOMIC DNA]</scope>
    <source>
        <strain evidence="2">BMG 814</strain>
    </source>
</reference>
<evidence type="ECO:0000313" key="1">
    <source>
        <dbReference type="EMBL" id="MDP5182387.1"/>
    </source>
</evidence>
<protein>
    <submittedName>
        <fullName evidence="1">Uncharacterized protein</fullName>
    </submittedName>
</protein>
<sequence length="264" mass="30256">MQILLGIEILGWNDITETRAWLTETADGKQPDTFGVSLDAMREFATGQHYLQFDKFFTWREAMLRRARAIGEEEAIAVLGMPAAGVRRLPHSDPTTIRIDGVSRAKEADRPLPPVDELVRYQDRAQWLYFAWNRILHWPRMLTTRPAERRELTAVLVADIVSDWMPLAGRNACYCWALEARYRSMRIAAHTFDDYISDERIDDSRASSNLPDVFASGDPGRLWPRDEQLREVKQVGPLGITRRYLNAVSTYASSTYRHAVECAP</sequence>
<gene>
    <name evidence="1" type="ORF">QOZ88_07030</name>
</gene>